<dbReference type="Gene3D" id="3.40.50.300">
    <property type="entry name" value="P-loop containing nucleotide triphosphate hydrolases"/>
    <property type="match status" value="1"/>
</dbReference>
<reference evidence="15 16" key="1">
    <citation type="submission" date="2014-09" db="EMBL/GenBank/DDBJ databases">
        <authorList>
            <person name="Ellenberger Sabrina"/>
        </authorList>
    </citation>
    <scope>NUCLEOTIDE SEQUENCE [LARGE SCALE GENOMIC DNA]</scope>
    <source>
        <strain evidence="15 16">CBS 412.66</strain>
    </source>
</reference>
<dbReference type="EMBL" id="LN734054">
    <property type="protein sequence ID" value="CEP19579.1"/>
    <property type="molecule type" value="Genomic_DNA"/>
</dbReference>
<dbReference type="SUPFAM" id="SSF52540">
    <property type="entry name" value="P-loop containing nucleoside triphosphate hydrolases"/>
    <property type="match status" value="1"/>
</dbReference>
<dbReference type="SMART" id="SM00382">
    <property type="entry name" value="AAA"/>
    <property type="match status" value="1"/>
</dbReference>
<dbReference type="GO" id="GO:0016887">
    <property type="term" value="F:ATP hydrolysis activity"/>
    <property type="evidence" value="ECO:0007669"/>
    <property type="project" value="InterPro"/>
</dbReference>
<dbReference type="OrthoDB" id="10251412at2759"/>
<dbReference type="InterPro" id="IPR027417">
    <property type="entry name" value="P-loop_NTPase"/>
</dbReference>
<dbReference type="GO" id="GO:0005743">
    <property type="term" value="C:mitochondrial inner membrane"/>
    <property type="evidence" value="ECO:0007669"/>
    <property type="project" value="UniProtKB-SubCell"/>
</dbReference>
<evidence type="ECO:0000256" key="13">
    <source>
        <dbReference type="SAM" id="Phobius"/>
    </source>
</evidence>
<evidence type="ECO:0000256" key="7">
    <source>
        <dbReference type="ARBA" id="ARBA00022840"/>
    </source>
</evidence>
<feature type="transmembrane region" description="Helical" evidence="13">
    <location>
        <begin position="63"/>
        <end position="88"/>
    </location>
</feature>
<feature type="region of interest" description="Disordered" evidence="12">
    <location>
        <begin position="539"/>
        <end position="587"/>
    </location>
</feature>
<dbReference type="Pfam" id="PF08740">
    <property type="entry name" value="BCS1_N"/>
    <property type="match status" value="1"/>
</dbReference>
<evidence type="ECO:0000259" key="14">
    <source>
        <dbReference type="SMART" id="SM00382"/>
    </source>
</evidence>
<dbReference type="Proteomes" id="UP000054107">
    <property type="component" value="Unassembled WGS sequence"/>
</dbReference>
<dbReference type="Pfam" id="PF00004">
    <property type="entry name" value="AAA"/>
    <property type="match status" value="1"/>
</dbReference>
<evidence type="ECO:0000256" key="2">
    <source>
        <dbReference type="ARBA" id="ARBA00007448"/>
    </source>
</evidence>
<evidence type="ECO:0000313" key="16">
    <source>
        <dbReference type="Proteomes" id="UP000054107"/>
    </source>
</evidence>
<evidence type="ECO:0000256" key="12">
    <source>
        <dbReference type="SAM" id="MobiDB-lite"/>
    </source>
</evidence>
<evidence type="ECO:0000256" key="8">
    <source>
        <dbReference type="ARBA" id="ARBA00022989"/>
    </source>
</evidence>
<evidence type="ECO:0000256" key="6">
    <source>
        <dbReference type="ARBA" id="ARBA00022801"/>
    </source>
</evidence>
<comment type="subcellular location">
    <subcellularLocation>
        <location evidence="1">Mitochondrion inner membrane</location>
        <topology evidence="1">Single-pass membrane protein</topology>
    </subcellularLocation>
</comment>
<dbReference type="InterPro" id="IPR057495">
    <property type="entry name" value="AAA_lid_BCS1"/>
</dbReference>
<dbReference type="GO" id="GO:0005524">
    <property type="term" value="F:ATP binding"/>
    <property type="evidence" value="ECO:0007669"/>
    <property type="project" value="UniProtKB-KW"/>
</dbReference>
<dbReference type="InterPro" id="IPR003959">
    <property type="entry name" value="ATPase_AAA_core"/>
</dbReference>
<gene>
    <name evidence="15" type="primary">PARPA_13895.1 scaffold 47386</name>
</gene>
<keyword evidence="3 13" id="KW-0812">Transmembrane</keyword>
<comment type="catalytic activity">
    <reaction evidence="11">
        <text>ATP + H2O = ADP + phosphate + H(+)</text>
        <dbReference type="Rhea" id="RHEA:13065"/>
        <dbReference type="ChEBI" id="CHEBI:15377"/>
        <dbReference type="ChEBI" id="CHEBI:15378"/>
        <dbReference type="ChEBI" id="CHEBI:30616"/>
        <dbReference type="ChEBI" id="CHEBI:43474"/>
        <dbReference type="ChEBI" id="CHEBI:456216"/>
    </reaction>
    <physiologicalReaction direction="left-to-right" evidence="11">
        <dbReference type="Rhea" id="RHEA:13066"/>
    </physiologicalReaction>
</comment>
<proteinExistence type="inferred from homology"/>
<dbReference type="InterPro" id="IPR014851">
    <property type="entry name" value="BCS1_N"/>
</dbReference>
<protein>
    <recommendedName>
        <fullName evidence="14">AAA+ ATPase domain-containing protein</fullName>
    </recommendedName>
</protein>
<keyword evidence="10 13" id="KW-0472">Membrane</keyword>
<keyword evidence="5" id="KW-0999">Mitochondrion inner membrane</keyword>
<accession>A0A0B7NWU6</accession>
<dbReference type="PANTHER" id="PTHR23070">
    <property type="entry name" value="BCS1 AAA-TYPE ATPASE"/>
    <property type="match status" value="1"/>
</dbReference>
<evidence type="ECO:0000256" key="3">
    <source>
        <dbReference type="ARBA" id="ARBA00022692"/>
    </source>
</evidence>
<evidence type="ECO:0000256" key="10">
    <source>
        <dbReference type="ARBA" id="ARBA00023136"/>
    </source>
</evidence>
<feature type="domain" description="AAA+ ATPase" evidence="14">
    <location>
        <begin position="296"/>
        <end position="426"/>
    </location>
</feature>
<keyword evidence="7" id="KW-0067">ATP-binding</keyword>
<evidence type="ECO:0000256" key="4">
    <source>
        <dbReference type="ARBA" id="ARBA00022741"/>
    </source>
</evidence>
<keyword evidence="9" id="KW-0496">Mitochondrion</keyword>
<comment type="similarity">
    <text evidence="2">Belongs to the AAA ATPase family. BCS1 subfamily.</text>
</comment>
<dbReference type="AlphaFoldDB" id="A0A0B7NWU6"/>
<dbReference type="InterPro" id="IPR003593">
    <property type="entry name" value="AAA+_ATPase"/>
</dbReference>
<dbReference type="STRING" id="35722.A0A0B7NWU6"/>
<keyword evidence="6" id="KW-0378">Hydrolase</keyword>
<keyword evidence="4" id="KW-0547">Nucleotide-binding</keyword>
<keyword evidence="8 13" id="KW-1133">Transmembrane helix</keyword>
<evidence type="ECO:0000313" key="15">
    <source>
        <dbReference type="EMBL" id="CEP19579.1"/>
    </source>
</evidence>
<feature type="compositionally biased region" description="Polar residues" evidence="12">
    <location>
        <begin position="543"/>
        <end position="570"/>
    </location>
</feature>
<evidence type="ECO:0000256" key="1">
    <source>
        <dbReference type="ARBA" id="ARBA00004434"/>
    </source>
</evidence>
<keyword evidence="16" id="KW-1185">Reference proteome</keyword>
<sequence>MPSTQLTRGIAATTSPVVGPGRLNSLLDRILCLLEKVSDEAFWNSLFGDRVLNLLKRYFGSDVVFLGFIVYLAPIMGYQLHSLFYYLVNYIKERMYVSIQIGKNETGYDAIQQFVATKTAHIRDLRDVEGRCIHDDNDDNDMQRPSPPPKLHLYPLDEIEHKITYKHHTLWVTKKKNGGVGNNNENYYSNNIKDLLGMMNSNPCIQITMRGQDMGLLKGFIQEWIDTHFEKEYGKLTIFKCVPTRYEGFEWRTVGSKELRSFESVILKEGQKEHILKDIQTFRRREHWYSIRGIPYRRGYLLYGPPGTGKTSLVQSVASKVNMNVAIISLSGNMDDENFNVLLQEVPRNSILVMEDIDHCVIKDPNSDNDTSNAKISMSGLLNALDGVVAQEGSMVFMTCNDVNRLQPALLRPGRIDMKMELGYADKTQINKMFWRFMGEDDIEPSNGDDTDAEDAEKSKSKMIYSQELQDLAQKFTDMIPDLKVTPAELQNFFIMNMMDHEDFDLDEDKKKPVDYTYLLDAVPVFLETVARDREQALEHNASRNQKPTPSANTTNDDTKIVNTSSNDTKTVVEDATLVKSDPPKKI</sequence>
<evidence type="ECO:0000256" key="5">
    <source>
        <dbReference type="ARBA" id="ARBA00022792"/>
    </source>
</evidence>
<dbReference type="Pfam" id="PF25426">
    <property type="entry name" value="AAA_lid_BCS1"/>
    <property type="match status" value="1"/>
</dbReference>
<evidence type="ECO:0000256" key="9">
    <source>
        <dbReference type="ARBA" id="ARBA00023128"/>
    </source>
</evidence>
<name>A0A0B7NWU6_9FUNG</name>
<dbReference type="InterPro" id="IPR050747">
    <property type="entry name" value="Mitochondrial_chaperone_BCS1"/>
</dbReference>
<evidence type="ECO:0000256" key="11">
    <source>
        <dbReference type="ARBA" id="ARBA00048778"/>
    </source>
</evidence>
<organism evidence="15 16">
    <name type="scientific">Parasitella parasitica</name>
    <dbReference type="NCBI Taxonomy" id="35722"/>
    <lineage>
        <taxon>Eukaryota</taxon>
        <taxon>Fungi</taxon>
        <taxon>Fungi incertae sedis</taxon>
        <taxon>Mucoromycota</taxon>
        <taxon>Mucoromycotina</taxon>
        <taxon>Mucoromycetes</taxon>
        <taxon>Mucorales</taxon>
        <taxon>Mucorineae</taxon>
        <taxon>Mucoraceae</taxon>
        <taxon>Parasitella</taxon>
    </lineage>
</organism>